<evidence type="ECO:0000256" key="3">
    <source>
        <dbReference type="ARBA" id="ARBA00022448"/>
    </source>
</evidence>
<feature type="compositionally biased region" description="Low complexity" evidence="23">
    <location>
        <begin position="15"/>
        <end position="24"/>
    </location>
</feature>
<feature type="transmembrane region" description="Helical" evidence="24">
    <location>
        <begin position="280"/>
        <end position="298"/>
    </location>
</feature>
<reference evidence="25" key="1">
    <citation type="submission" date="2025-08" db="UniProtKB">
        <authorList>
            <consortium name="Ensembl"/>
        </authorList>
    </citation>
    <scope>IDENTIFICATION</scope>
</reference>
<evidence type="ECO:0000256" key="23">
    <source>
        <dbReference type="SAM" id="MobiDB-lite"/>
    </source>
</evidence>
<dbReference type="PANTHER" id="PTHR11819">
    <property type="entry name" value="SOLUTE CARRIER FAMILY 5"/>
    <property type="match status" value="1"/>
</dbReference>
<dbReference type="Pfam" id="PF00474">
    <property type="entry name" value="SSF"/>
    <property type="match status" value="1"/>
</dbReference>
<feature type="transmembrane region" description="Helical" evidence="24">
    <location>
        <begin position="35"/>
        <end position="56"/>
    </location>
</feature>
<feature type="transmembrane region" description="Helical" evidence="24">
    <location>
        <begin position="220"/>
        <end position="240"/>
    </location>
</feature>
<organism evidence="25 26">
    <name type="scientific">Phasianus colchicus</name>
    <name type="common">Common pheasant</name>
    <dbReference type="NCBI Taxonomy" id="9054"/>
    <lineage>
        <taxon>Eukaryota</taxon>
        <taxon>Metazoa</taxon>
        <taxon>Chordata</taxon>
        <taxon>Craniata</taxon>
        <taxon>Vertebrata</taxon>
        <taxon>Euteleostomi</taxon>
        <taxon>Archelosauria</taxon>
        <taxon>Archosauria</taxon>
        <taxon>Dinosauria</taxon>
        <taxon>Saurischia</taxon>
        <taxon>Theropoda</taxon>
        <taxon>Coelurosauria</taxon>
        <taxon>Aves</taxon>
        <taxon>Neognathae</taxon>
        <taxon>Galloanserae</taxon>
        <taxon>Galliformes</taxon>
        <taxon>Phasianidae</taxon>
        <taxon>Phasianinae</taxon>
        <taxon>Phasianus</taxon>
    </lineage>
</organism>
<keyword evidence="12 24" id="KW-0472">Membrane</keyword>
<dbReference type="Gene3D" id="1.20.1730.10">
    <property type="entry name" value="Sodium/glucose cotransporter"/>
    <property type="match status" value="1"/>
</dbReference>
<keyword evidence="11" id="KW-0406">Ion transport</keyword>
<dbReference type="InterPro" id="IPR001734">
    <property type="entry name" value="Na/solute_symporter"/>
</dbReference>
<feature type="transmembrane region" description="Helical" evidence="24">
    <location>
        <begin position="459"/>
        <end position="483"/>
    </location>
</feature>
<keyword evidence="26" id="KW-1185">Reference proteome</keyword>
<keyword evidence="6 24" id="KW-0812">Transmembrane</keyword>
<keyword evidence="7" id="KW-0053">Apoptosis</keyword>
<evidence type="ECO:0000256" key="18">
    <source>
        <dbReference type="ARBA" id="ARBA00039861"/>
    </source>
</evidence>
<dbReference type="FunFam" id="1.20.1730.10:FF:000012">
    <property type="entry name" value="sodium/myo-inositol cotransporter 2 isoform X1"/>
    <property type="match status" value="1"/>
</dbReference>
<feature type="transmembrane region" description="Helical" evidence="24">
    <location>
        <begin position="188"/>
        <end position="213"/>
    </location>
</feature>
<evidence type="ECO:0000313" key="25">
    <source>
        <dbReference type="Ensembl" id="ENSPCLP00000018071.1"/>
    </source>
</evidence>
<evidence type="ECO:0000256" key="15">
    <source>
        <dbReference type="ARBA" id="ARBA00036672"/>
    </source>
</evidence>
<evidence type="ECO:0000256" key="4">
    <source>
        <dbReference type="ARBA" id="ARBA00022475"/>
    </source>
</evidence>
<evidence type="ECO:0000256" key="9">
    <source>
        <dbReference type="ARBA" id="ARBA00022989"/>
    </source>
</evidence>
<keyword evidence="8" id="KW-0769">Symport</keyword>
<sequence length="687" mass="75480">MPRGSVHPAQGAMESTSSTPSSVTPQWDVFPQKTLGPIDITILVLYFVFVLAVGLWSMWKTQRSTVKGYFLAGGQMVWWPVGASLFASNVGSGHFIGLAGSGAASGIAATAYEWNGMFCVLVLAWLFLPIYIAAGVTTMPEYLRKRFGGKRIQIFLAILYLFIYIFTKISVDMYAGALFIQQALHWDLYIAVAGLLAITAVYTVAGGLAAVIYTDALQTLIMLVGAISLMVFSFVEVGGLEGLQAKYFDAIPSTRKENSSCGLPREDAFHIFRDPVNSDLPWPGVLVGMTIPSLWYWCTDQVIVQRSLAAKNLSHAKGGSLMTSYLKILPLFMMVMPGMISRVLFPDLVACAEPEICQKICGNPSGCSDIAYPKLVIELLPVGLRGLMMAVMIAALMSSLTSIFNSASTIFTMDLWKHFRPRCSEWELMIVGRVFVLLLTVVSILWIPLVQAGQGGQLFIYIQSISSYLQPPVAMVFILGCFWKRANEKGAFWGLVLGLLMGVIRMVLDFIFPEPQCGERDARPGVLRYMHYLYFSMVLAAVSTLTVLLVSLLTEPPSEEMISRLTWFTRGDPPAKKDLAVRCTSASKPFLQGHTDIYLGSAVGDSYTLLCAGSVGPTGTKKDSKLVRTLLWLCGMERRQENPDDVAPAKPERPMASLEENPLVKHVLNINLILSICAGVFLWAYFA</sequence>
<dbReference type="Ensembl" id="ENSPCLT00000024058.1">
    <property type="protein sequence ID" value="ENSPCLP00000018071.1"/>
    <property type="gene ID" value="ENSPCLG00000014880.1"/>
</dbReference>
<keyword evidence="4" id="KW-1003">Cell membrane</keyword>
<evidence type="ECO:0000256" key="22">
    <source>
        <dbReference type="RuleBase" id="RU362091"/>
    </source>
</evidence>
<evidence type="ECO:0000256" key="16">
    <source>
        <dbReference type="ARBA" id="ARBA00036849"/>
    </source>
</evidence>
<evidence type="ECO:0000256" key="1">
    <source>
        <dbReference type="ARBA" id="ARBA00004424"/>
    </source>
</evidence>
<dbReference type="OMA" id="NWVFVAK"/>
<dbReference type="GO" id="GO:0005412">
    <property type="term" value="F:D-glucose:sodium symporter activity"/>
    <property type="evidence" value="ECO:0007669"/>
    <property type="project" value="TreeGrafter"/>
</dbReference>
<feature type="region of interest" description="Disordered" evidence="23">
    <location>
        <begin position="1"/>
        <end position="24"/>
    </location>
</feature>
<evidence type="ECO:0000313" key="26">
    <source>
        <dbReference type="Proteomes" id="UP000472261"/>
    </source>
</evidence>
<dbReference type="GO" id="GO:0006915">
    <property type="term" value="P:apoptotic process"/>
    <property type="evidence" value="ECO:0007669"/>
    <property type="project" value="UniProtKB-KW"/>
</dbReference>
<keyword evidence="5" id="KW-0762">Sugar transport</keyword>
<evidence type="ECO:0000256" key="2">
    <source>
        <dbReference type="ARBA" id="ARBA00006434"/>
    </source>
</evidence>
<evidence type="ECO:0000256" key="7">
    <source>
        <dbReference type="ARBA" id="ARBA00022703"/>
    </source>
</evidence>
<feature type="transmembrane region" description="Helical" evidence="24">
    <location>
        <begin position="154"/>
        <end position="176"/>
    </location>
</feature>
<evidence type="ECO:0000256" key="21">
    <source>
        <dbReference type="ARBA" id="ARBA00045715"/>
    </source>
</evidence>
<evidence type="ECO:0000256" key="14">
    <source>
        <dbReference type="ARBA" id="ARBA00036654"/>
    </source>
</evidence>
<dbReference type="PANTHER" id="PTHR11819:SF171">
    <property type="entry name" value="SODIUM_MYO-INOSITOL COTRANSPORTER 2"/>
    <property type="match status" value="1"/>
</dbReference>
<evidence type="ECO:0000256" key="20">
    <source>
        <dbReference type="ARBA" id="ARBA00043206"/>
    </source>
</evidence>
<comment type="catalytic activity">
    <reaction evidence="17">
        <text>D-xylose(out) + 2 Na(+)(out) = D-xylose(in) + 2 Na(+)(in)</text>
        <dbReference type="Rhea" id="RHEA:73367"/>
        <dbReference type="ChEBI" id="CHEBI:29101"/>
        <dbReference type="ChEBI" id="CHEBI:53455"/>
    </reaction>
</comment>
<evidence type="ECO:0000256" key="19">
    <source>
        <dbReference type="ARBA" id="ARBA00042834"/>
    </source>
</evidence>
<name>A0A669QV56_PHACC</name>
<keyword evidence="10" id="KW-0915">Sodium</keyword>
<feature type="transmembrane region" description="Helical" evidence="24">
    <location>
        <begin position="428"/>
        <end position="447"/>
    </location>
</feature>
<keyword evidence="13" id="KW-0739">Sodium transport</keyword>
<feature type="transmembrane region" description="Helical" evidence="24">
    <location>
        <begin position="532"/>
        <end position="554"/>
    </location>
</feature>
<feature type="transmembrane region" description="Helical" evidence="24">
    <location>
        <begin position="319"/>
        <end position="340"/>
    </location>
</feature>
<reference evidence="25" key="2">
    <citation type="submission" date="2025-09" db="UniProtKB">
        <authorList>
            <consortium name="Ensembl"/>
        </authorList>
    </citation>
    <scope>IDENTIFICATION</scope>
</reference>
<dbReference type="GO" id="GO:0005365">
    <property type="term" value="F:myo-inositol transmembrane transporter activity"/>
    <property type="evidence" value="ECO:0007669"/>
    <property type="project" value="UniProtKB-ARBA"/>
</dbReference>
<comment type="catalytic activity">
    <reaction evidence="14">
        <text>myo-inositol(out) + 2 Na(+)(out) = myo-inositol(in) + 2 Na(+)(in)</text>
        <dbReference type="Rhea" id="RHEA:72987"/>
        <dbReference type="ChEBI" id="CHEBI:17268"/>
        <dbReference type="ChEBI" id="CHEBI:29101"/>
    </reaction>
</comment>
<evidence type="ECO:0000256" key="6">
    <source>
        <dbReference type="ARBA" id="ARBA00022692"/>
    </source>
</evidence>
<dbReference type="Proteomes" id="UP000472261">
    <property type="component" value="Unplaced"/>
</dbReference>
<evidence type="ECO:0000256" key="17">
    <source>
        <dbReference type="ARBA" id="ARBA00036976"/>
    </source>
</evidence>
<evidence type="ECO:0000256" key="8">
    <source>
        <dbReference type="ARBA" id="ARBA00022847"/>
    </source>
</evidence>
<comment type="similarity">
    <text evidence="2 22">Belongs to the sodium:solute symporter (SSF) (TC 2.A.21) family.</text>
</comment>
<dbReference type="GO" id="GO:0016324">
    <property type="term" value="C:apical plasma membrane"/>
    <property type="evidence" value="ECO:0007669"/>
    <property type="project" value="UniProtKB-SubCell"/>
</dbReference>
<dbReference type="AlphaFoldDB" id="A0A669QV56"/>
<comment type="function">
    <text evidence="21">Involved in the sodium-dependent cotransport of myo-inositol (MI) with a Na(+):MI stoichiometry of 2:1. Exclusively responsible for apical MI transport and absorption in intestine. Can also transport D-chiro-inositol (DCI) but not L-fucose. Exhibits stereospecific cotransport of both D-glucose and D-xylose. May induce apoptosis through the TNF-alpha, PDCD1 pathway. May play a role in the regulation of MI concentration in serum, involving reabsorption in at least the proximal tubule of the kidney.</text>
</comment>
<keyword evidence="9 24" id="KW-1133">Transmembrane helix</keyword>
<dbReference type="PROSITE" id="PS50283">
    <property type="entry name" value="NA_SOLUT_SYMP_3"/>
    <property type="match status" value="1"/>
</dbReference>
<evidence type="ECO:0000256" key="5">
    <source>
        <dbReference type="ARBA" id="ARBA00022597"/>
    </source>
</evidence>
<evidence type="ECO:0000256" key="13">
    <source>
        <dbReference type="ARBA" id="ARBA00023201"/>
    </source>
</evidence>
<dbReference type="InterPro" id="IPR038377">
    <property type="entry name" value="Na/Glc_symporter_sf"/>
</dbReference>
<accession>A0A669QV56</accession>
<proteinExistence type="inferred from homology"/>
<evidence type="ECO:0000256" key="10">
    <source>
        <dbReference type="ARBA" id="ARBA00023053"/>
    </source>
</evidence>
<feature type="transmembrane region" description="Helical" evidence="24">
    <location>
        <begin position="490"/>
        <end position="512"/>
    </location>
</feature>
<feature type="transmembrane region" description="Helical" evidence="24">
    <location>
        <begin position="114"/>
        <end position="134"/>
    </location>
</feature>
<comment type="catalytic activity">
    <reaction evidence="16">
        <text>1D-chiro-inositol(out) + 2 Na(+)(out) = 1D-chiro-inositol(in) + 2 Na(+)(in)</text>
        <dbReference type="Rhea" id="RHEA:73315"/>
        <dbReference type="ChEBI" id="CHEBI:27372"/>
        <dbReference type="ChEBI" id="CHEBI:29101"/>
    </reaction>
</comment>
<comment type="catalytic activity">
    <reaction evidence="15">
        <text>D-glucose(out) + 2 Na(+)(out) = D-glucose(in) + 2 Na(+)(in)</text>
        <dbReference type="Rhea" id="RHEA:70495"/>
        <dbReference type="ChEBI" id="CHEBI:4167"/>
        <dbReference type="ChEBI" id="CHEBI:29101"/>
    </reaction>
</comment>
<evidence type="ECO:0000256" key="24">
    <source>
        <dbReference type="SAM" id="Phobius"/>
    </source>
</evidence>
<dbReference type="NCBIfam" id="TIGR00813">
    <property type="entry name" value="sss"/>
    <property type="match status" value="1"/>
</dbReference>
<comment type="subcellular location">
    <subcellularLocation>
        <location evidence="1">Apical cell membrane</location>
        <topology evidence="1">Multi-pass membrane protein</topology>
    </subcellularLocation>
</comment>
<evidence type="ECO:0000256" key="11">
    <source>
        <dbReference type="ARBA" id="ARBA00023065"/>
    </source>
</evidence>
<protein>
    <recommendedName>
        <fullName evidence="18">Sodium/myo-inositol cotransporter 2</fullName>
    </recommendedName>
    <alternativeName>
        <fullName evidence="20">Sodium/myo-inositol transporter 2</fullName>
    </alternativeName>
    <alternativeName>
        <fullName evidence="19">Solute carrier family 5 member 11</fullName>
    </alternativeName>
</protein>
<evidence type="ECO:0000256" key="12">
    <source>
        <dbReference type="ARBA" id="ARBA00023136"/>
    </source>
</evidence>
<feature type="transmembrane region" description="Helical" evidence="24">
    <location>
        <begin position="387"/>
        <end position="407"/>
    </location>
</feature>
<keyword evidence="3" id="KW-0813">Transport</keyword>
<feature type="transmembrane region" description="Helical" evidence="24">
    <location>
        <begin position="667"/>
        <end position="686"/>
    </location>
</feature>